<evidence type="ECO:0000313" key="4">
    <source>
        <dbReference type="Proteomes" id="UP000823896"/>
    </source>
</evidence>
<reference evidence="3" key="1">
    <citation type="journal article" date="2021" name="PeerJ">
        <title>Extensive microbial diversity within the chicken gut microbiome revealed by metagenomics and culture.</title>
        <authorList>
            <person name="Gilroy R."/>
            <person name="Ravi A."/>
            <person name="Getino M."/>
            <person name="Pursley I."/>
            <person name="Horton D.L."/>
            <person name="Alikhan N.F."/>
            <person name="Baker D."/>
            <person name="Gharbi K."/>
            <person name="Hall N."/>
            <person name="Watson M."/>
            <person name="Adriaenssens E.M."/>
            <person name="Foster-Nyarko E."/>
            <person name="Jarju S."/>
            <person name="Secka A."/>
            <person name="Antonio M."/>
            <person name="Oren A."/>
            <person name="Chaudhuri R.R."/>
            <person name="La Ragione R."/>
            <person name="Hildebrand F."/>
            <person name="Pallen M.J."/>
        </authorList>
    </citation>
    <scope>NUCLEOTIDE SEQUENCE</scope>
    <source>
        <strain evidence="3">CHK187-11901</strain>
    </source>
</reference>
<dbReference type="PANTHER" id="PTHR46434:SF1">
    <property type="entry name" value="GENETIC INTERACTOR OF PROHIBITINS 3, MITOCHONDRIAL"/>
    <property type="match status" value="1"/>
</dbReference>
<dbReference type="Gene3D" id="3.40.50.300">
    <property type="entry name" value="P-loop containing nucleotide triphosphate hydrolases"/>
    <property type="match status" value="1"/>
</dbReference>
<name>A0A9D2NQZ2_9FIRM</name>
<dbReference type="Proteomes" id="UP000823896">
    <property type="component" value="Unassembled WGS sequence"/>
</dbReference>
<dbReference type="Pfam" id="PF21516">
    <property type="entry name" value="YqeH-like_C"/>
    <property type="match status" value="1"/>
</dbReference>
<protein>
    <submittedName>
        <fullName evidence="3">50S ribosome-binding GTPase</fullName>
    </submittedName>
</protein>
<dbReference type="GO" id="GO:0005525">
    <property type="term" value="F:GTP binding"/>
    <property type="evidence" value="ECO:0007669"/>
    <property type="project" value="InterPro"/>
</dbReference>
<accession>A0A9D2NQZ2</accession>
<reference evidence="3" key="2">
    <citation type="submission" date="2021-04" db="EMBL/GenBank/DDBJ databases">
        <authorList>
            <person name="Gilroy R."/>
        </authorList>
    </citation>
    <scope>NUCLEOTIDE SEQUENCE</scope>
    <source>
        <strain evidence="3">CHK187-11901</strain>
    </source>
</reference>
<proteinExistence type="predicted"/>
<evidence type="ECO:0000259" key="1">
    <source>
        <dbReference type="Pfam" id="PF01926"/>
    </source>
</evidence>
<dbReference type="InterPro" id="IPR050896">
    <property type="entry name" value="Mito_lipid_metab_GTPase"/>
</dbReference>
<feature type="domain" description="NOA1/YqeH-like C-terminal" evidence="2">
    <location>
        <begin position="270"/>
        <end position="359"/>
    </location>
</feature>
<organism evidence="3 4">
    <name type="scientific">Candidatus Merdibacter merdavium</name>
    <dbReference type="NCBI Taxonomy" id="2838692"/>
    <lineage>
        <taxon>Bacteria</taxon>
        <taxon>Bacillati</taxon>
        <taxon>Bacillota</taxon>
        <taxon>Erysipelotrichia</taxon>
        <taxon>Erysipelotrichales</taxon>
        <taxon>Erysipelotrichaceae</taxon>
        <taxon>Merdibacter</taxon>
    </lineage>
</organism>
<dbReference type="AlphaFoldDB" id="A0A9D2NQZ2"/>
<evidence type="ECO:0000259" key="2">
    <source>
        <dbReference type="Pfam" id="PF21516"/>
    </source>
</evidence>
<dbReference type="CDD" id="cd01855">
    <property type="entry name" value="YqeH"/>
    <property type="match status" value="1"/>
</dbReference>
<dbReference type="EMBL" id="DWWM01000006">
    <property type="protein sequence ID" value="HJC35783.1"/>
    <property type="molecule type" value="Genomic_DNA"/>
</dbReference>
<dbReference type="PANTHER" id="PTHR46434">
    <property type="entry name" value="GENETIC INTERACTOR OF PROHIBITINS 3, MITOCHONDRIAL"/>
    <property type="match status" value="1"/>
</dbReference>
<dbReference type="Pfam" id="PF01926">
    <property type="entry name" value="MMR_HSR1"/>
    <property type="match status" value="1"/>
</dbReference>
<comment type="caution">
    <text evidence="3">The sequence shown here is derived from an EMBL/GenBank/DDBJ whole genome shotgun (WGS) entry which is preliminary data.</text>
</comment>
<dbReference type="InterPro" id="IPR027417">
    <property type="entry name" value="P-loop_NTPase"/>
</dbReference>
<feature type="domain" description="G" evidence="1">
    <location>
        <begin position="165"/>
        <end position="218"/>
    </location>
</feature>
<gene>
    <name evidence="3" type="ORF">H9702_01465</name>
</gene>
<dbReference type="InterPro" id="IPR048422">
    <property type="entry name" value="NOA1/YqeH-like_C"/>
</dbReference>
<evidence type="ECO:0000313" key="3">
    <source>
        <dbReference type="EMBL" id="HJC35783.1"/>
    </source>
</evidence>
<sequence length="360" mass="40507">MMTEYCKGCGVRLQDSDPTLPGYTPKLDKAYCQRCFRIRHYDDVVISMQQGIDGAQVLQRIAQHDALILWVVDIFDFEANLLPGLSRHLPGRDIVMIATKRDLLPQTLSDEKLAMFVLRRLKEEDIRVEGIVLCGDLARNPHHPDNHSLEEVENAIAKYRHGRDVIVMGMANAGKSTLLNGLCASADLTTSAHPGTTLDFVALRMEGYTLYDTPGITRHDSLLTHAPDALLREVIPMRPLKPRVFQLHEDQSYALGGMARLDVRCAKQGTVVAYFSERLKVHRGKAAKADELWHRHLGGLLSPTLDSDPDDMVMYSHPVRKEKIDVVIHGLGWFCVSPGISEVRVWVNRKVNVTFRKAMI</sequence>
<dbReference type="InterPro" id="IPR006073">
    <property type="entry name" value="GTP-bd"/>
</dbReference>
<dbReference type="SUPFAM" id="SSF52540">
    <property type="entry name" value="P-loop containing nucleoside triphosphate hydrolases"/>
    <property type="match status" value="1"/>
</dbReference>